<keyword evidence="4" id="KW-1133">Transmembrane helix</keyword>
<sequence>MADETTIANGVASENDDQTAESFYDVDQRENEAKLKRKIEALEKERFSLDNENKEIKDQMLQLTAEIESLRSGESELKLRLEAIGKEMEQSEEGKRALESIANRAVQLETEVSRLQHDLITSMSEGEEANAEISELKRVLGEKEVKLEELKKEKMETEKKVRELERKIGVLEVKEIEERSKRVRIEEEMRERLSEKEKEIFQYKDRFLELEKEVAEKEKKLRASEEKVREMEEKMVELQKEVEEAEKVIGGVKERTVDAINGIQVEGIDKWSNGLKMPWPVLAVGSTGAIAAAAAVVYVCYARRT</sequence>
<feature type="region of interest" description="Disordered" evidence="3">
    <location>
        <begin position="1"/>
        <end position="26"/>
    </location>
</feature>
<evidence type="ECO:0008006" key="7">
    <source>
        <dbReference type="Google" id="ProtNLM"/>
    </source>
</evidence>
<feature type="coiled-coil region" evidence="2">
    <location>
        <begin position="98"/>
        <end position="255"/>
    </location>
</feature>
<organism evidence="5 6">
    <name type="scientific">Hevea brasiliensis</name>
    <name type="common">Para rubber tree</name>
    <name type="synonym">Siphonia brasiliensis</name>
    <dbReference type="NCBI Taxonomy" id="3981"/>
    <lineage>
        <taxon>Eukaryota</taxon>
        <taxon>Viridiplantae</taxon>
        <taxon>Streptophyta</taxon>
        <taxon>Embryophyta</taxon>
        <taxon>Tracheophyta</taxon>
        <taxon>Spermatophyta</taxon>
        <taxon>Magnoliopsida</taxon>
        <taxon>eudicotyledons</taxon>
        <taxon>Gunneridae</taxon>
        <taxon>Pentapetalae</taxon>
        <taxon>rosids</taxon>
        <taxon>fabids</taxon>
        <taxon>Malpighiales</taxon>
        <taxon>Euphorbiaceae</taxon>
        <taxon>Crotonoideae</taxon>
        <taxon>Micrandreae</taxon>
        <taxon>Hevea</taxon>
    </lineage>
</organism>
<evidence type="ECO:0000313" key="6">
    <source>
        <dbReference type="Proteomes" id="UP001174677"/>
    </source>
</evidence>
<evidence type="ECO:0000256" key="4">
    <source>
        <dbReference type="SAM" id="Phobius"/>
    </source>
</evidence>
<feature type="transmembrane region" description="Helical" evidence="4">
    <location>
        <begin position="279"/>
        <end position="301"/>
    </location>
</feature>
<gene>
    <name evidence="5" type="ORF">P3X46_016073</name>
</gene>
<proteinExistence type="predicted"/>
<dbReference type="EMBL" id="JARPOI010000009">
    <property type="protein sequence ID" value="KAJ9172878.1"/>
    <property type="molecule type" value="Genomic_DNA"/>
</dbReference>
<protein>
    <recommendedName>
        <fullName evidence="7">Peroxisomal and mitochondrial division factor 2-like</fullName>
    </recommendedName>
</protein>
<dbReference type="Proteomes" id="UP001174677">
    <property type="component" value="Chromosome 9"/>
</dbReference>
<accession>A0ABQ9LZC0</accession>
<reference evidence="5" key="1">
    <citation type="journal article" date="2023" name="Plant Biotechnol. J.">
        <title>Chromosome-level wild Hevea brasiliensis genome provides new tools for genomic-assisted breeding and valuable loci to elevate rubber yield.</title>
        <authorList>
            <person name="Cheng H."/>
            <person name="Song X."/>
            <person name="Hu Y."/>
            <person name="Wu T."/>
            <person name="Yang Q."/>
            <person name="An Z."/>
            <person name="Feng S."/>
            <person name="Deng Z."/>
            <person name="Wu W."/>
            <person name="Zeng X."/>
            <person name="Tu M."/>
            <person name="Wang X."/>
            <person name="Huang H."/>
        </authorList>
    </citation>
    <scope>NUCLEOTIDE SEQUENCE</scope>
    <source>
        <strain evidence="5">MT/VB/25A 57/8</strain>
    </source>
</reference>
<evidence type="ECO:0000256" key="2">
    <source>
        <dbReference type="SAM" id="Coils"/>
    </source>
</evidence>
<keyword evidence="4" id="KW-0472">Membrane</keyword>
<dbReference type="PRINTS" id="PR00194">
    <property type="entry name" value="TROPOMYOSIN"/>
</dbReference>
<evidence type="ECO:0000256" key="3">
    <source>
        <dbReference type="SAM" id="MobiDB-lite"/>
    </source>
</evidence>
<keyword evidence="4" id="KW-0812">Transmembrane</keyword>
<name>A0ABQ9LZC0_HEVBR</name>
<comment type="caution">
    <text evidence="5">The sequence shown here is derived from an EMBL/GenBank/DDBJ whole genome shotgun (WGS) entry which is preliminary data.</text>
</comment>
<keyword evidence="6" id="KW-1185">Reference proteome</keyword>
<evidence type="ECO:0000313" key="5">
    <source>
        <dbReference type="EMBL" id="KAJ9172878.1"/>
    </source>
</evidence>
<evidence type="ECO:0000256" key="1">
    <source>
        <dbReference type="ARBA" id="ARBA00023054"/>
    </source>
</evidence>
<keyword evidence="1 2" id="KW-0175">Coiled coil</keyword>
<dbReference type="InterPro" id="IPR000533">
    <property type="entry name" value="Tropomyosin"/>
</dbReference>